<accession>A0A0D2IST5</accession>
<dbReference type="SUPFAM" id="SSF57716">
    <property type="entry name" value="Glucocorticoid receptor-like (DNA-binding domain)"/>
    <property type="match status" value="1"/>
</dbReference>
<evidence type="ECO:0000256" key="3">
    <source>
        <dbReference type="ARBA" id="ARBA00023274"/>
    </source>
</evidence>
<dbReference type="HOGENOM" id="CLU_139869_2_0_1"/>
<name>A0A0D2IST5_9EURO</name>
<keyword evidence="3" id="KW-0687">Ribonucleoprotein</keyword>
<dbReference type="GO" id="GO:0005763">
    <property type="term" value="C:mitochondrial small ribosomal subunit"/>
    <property type="evidence" value="ECO:0007669"/>
    <property type="project" value="EnsemblFungi"/>
</dbReference>
<protein>
    <submittedName>
        <fullName evidence="4">Uncharacterized protein</fullName>
    </submittedName>
</protein>
<gene>
    <name evidence="4" type="ORF">Z518_04221</name>
</gene>
<dbReference type="STRING" id="1442369.A0A0D2IST5"/>
<dbReference type="Gene3D" id="1.10.287.1480">
    <property type="match status" value="1"/>
</dbReference>
<dbReference type="RefSeq" id="XP_013273382.1">
    <property type="nucleotide sequence ID" value="XM_013417928.1"/>
</dbReference>
<dbReference type="PANTHER" id="PTHR19836:SF19">
    <property type="entry name" value="SMALL RIBOSOMAL SUBUNIT PROTEIN US14M"/>
    <property type="match status" value="1"/>
</dbReference>
<dbReference type="OrthoDB" id="413436at2759"/>
<dbReference type="GO" id="GO:0006412">
    <property type="term" value="P:translation"/>
    <property type="evidence" value="ECO:0007669"/>
    <property type="project" value="InterPro"/>
</dbReference>
<dbReference type="PANTHER" id="PTHR19836">
    <property type="entry name" value="30S RIBOSOMAL PROTEIN S14"/>
    <property type="match status" value="1"/>
</dbReference>
<dbReference type="Pfam" id="PF00253">
    <property type="entry name" value="Ribosomal_S14"/>
    <property type="match status" value="1"/>
</dbReference>
<sequence>MRMLRDPSFSSPLIRKLPNSLAMAQFRAKKLDLGGFINIKIIRDHTKRKVYERFEPQRQALRYIIRNTSLPQRMRTQAQLELAQMHCYTRRTQIKNRCVMGGLARGVFRAFRMGRFQFRMNALEGNLPGVKKASW</sequence>
<dbReference type="AlphaFoldDB" id="A0A0D2IST5"/>
<evidence type="ECO:0000313" key="4">
    <source>
        <dbReference type="EMBL" id="KIX06246.1"/>
    </source>
</evidence>
<proteinExistence type="inferred from homology"/>
<dbReference type="FunFam" id="1.10.287.1480:FF:000001">
    <property type="entry name" value="30S ribosomal protein S14"/>
    <property type="match status" value="1"/>
</dbReference>
<keyword evidence="5" id="KW-1185">Reference proteome</keyword>
<organism evidence="4 5">
    <name type="scientific">Rhinocladiella mackenziei CBS 650.93</name>
    <dbReference type="NCBI Taxonomy" id="1442369"/>
    <lineage>
        <taxon>Eukaryota</taxon>
        <taxon>Fungi</taxon>
        <taxon>Dikarya</taxon>
        <taxon>Ascomycota</taxon>
        <taxon>Pezizomycotina</taxon>
        <taxon>Eurotiomycetes</taxon>
        <taxon>Chaetothyriomycetidae</taxon>
        <taxon>Chaetothyriales</taxon>
        <taxon>Herpotrichiellaceae</taxon>
        <taxon>Rhinocladiella</taxon>
    </lineage>
</organism>
<dbReference type="GeneID" id="25292292"/>
<evidence type="ECO:0000313" key="5">
    <source>
        <dbReference type="Proteomes" id="UP000053617"/>
    </source>
</evidence>
<dbReference type="VEuPathDB" id="FungiDB:Z518_04221"/>
<dbReference type="GO" id="GO:0003735">
    <property type="term" value="F:structural constituent of ribosome"/>
    <property type="evidence" value="ECO:0007669"/>
    <property type="project" value="EnsemblFungi"/>
</dbReference>
<dbReference type="InterPro" id="IPR001209">
    <property type="entry name" value="Ribosomal_uS14"/>
</dbReference>
<dbReference type="EMBL" id="KN847477">
    <property type="protein sequence ID" value="KIX06246.1"/>
    <property type="molecule type" value="Genomic_DNA"/>
</dbReference>
<keyword evidence="2" id="KW-0689">Ribosomal protein</keyword>
<comment type="similarity">
    <text evidence="1">Belongs to the universal ribosomal protein uS14 family.</text>
</comment>
<evidence type="ECO:0000256" key="2">
    <source>
        <dbReference type="ARBA" id="ARBA00022980"/>
    </source>
</evidence>
<reference evidence="4 5" key="1">
    <citation type="submission" date="2015-01" db="EMBL/GenBank/DDBJ databases">
        <title>The Genome Sequence of Rhinocladiella mackenzie CBS 650.93.</title>
        <authorList>
            <consortium name="The Broad Institute Genomics Platform"/>
            <person name="Cuomo C."/>
            <person name="de Hoog S."/>
            <person name="Gorbushina A."/>
            <person name="Stielow B."/>
            <person name="Teixiera M."/>
            <person name="Abouelleil A."/>
            <person name="Chapman S.B."/>
            <person name="Priest M."/>
            <person name="Young S.K."/>
            <person name="Wortman J."/>
            <person name="Nusbaum C."/>
            <person name="Birren B."/>
        </authorList>
    </citation>
    <scope>NUCLEOTIDE SEQUENCE [LARGE SCALE GENOMIC DNA]</scope>
    <source>
        <strain evidence="4 5">CBS 650.93</strain>
    </source>
</reference>
<dbReference type="NCBIfam" id="NF006477">
    <property type="entry name" value="PRK08881.1"/>
    <property type="match status" value="1"/>
</dbReference>
<dbReference type="Proteomes" id="UP000053617">
    <property type="component" value="Unassembled WGS sequence"/>
</dbReference>
<evidence type="ECO:0000256" key="1">
    <source>
        <dbReference type="ARBA" id="ARBA00009083"/>
    </source>
</evidence>